<dbReference type="Pfam" id="PF13695">
    <property type="entry name" value="Zn_ribbon_3CxxC"/>
    <property type="match status" value="1"/>
</dbReference>
<name>A0A430QJH2_SCHBO</name>
<evidence type="ECO:0000313" key="5">
    <source>
        <dbReference type="EMBL" id="RTG87819.1"/>
    </source>
</evidence>
<dbReference type="Proteomes" id="UP000290809">
    <property type="component" value="Unassembled WGS sequence"/>
</dbReference>
<feature type="domain" description="3CxxC-type" evidence="4">
    <location>
        <begin position="84"/>
        <end position="168"/>
    </location>
</feature>
<keyword evidence="3" id="KW-0862">Zinc</keyword>
<gene>
    <name evidence="5" type="ORF">DC041_0012100</name>
</gene>
<dbReference type="GO" id="GO:0008270">
    <property type="term" value="F:zinc ion binding"/>
    <property type="evidence" value="ECO:0007669"/>
    <property type="project" value="UniProtKB-KW"/>
</dbReference>
<dbReference type="AlphaFoldDB" id="A0A430QJH2"/>
<evidence type="ECO:0000259" key="4">
    <source>
        <dbReference type="Pfam" id="PF13695"/>
    </source>
</evidence>
<proteinExistence type="predicted"/>
<dbReference type="InterPro" id="IPR027377">
    <property type="entry name" value="ZAR1/RTP1-5-like_Znf-3CxxC"/>
</dbReference>
<evidence type="ECO:0000256" key="1">
    <source>
        <dbReference type="ARBA" id="ARBA00022723"/>
    </source>
</evidence>
<evidence type="ECO:0000313" key="6">
    <source>
        <dbReference type="Proteomes" id="UP000290809"/>
    </source>
</evidence>
<protein>
    <recommendedName>
        <fullName evidence="4">3CxxC-type domain-containing protein</fullName>
    </recommendedName>
</protein>
<dbReference type="EMBL" id="QMKO01001640">
    <property type="protein sequence ID" value="RTG87819.1"/>
    <property type="molecule type" value="Genomic_DNA"/>
</dbReference>
<organism evidence="5 6">
    <name type="scientific">Schistosoma bovis</name>
    <name type="common">Blood fluke</name>
    <dbReference type="NCBI Taxonomy" id="6184"/>
    <lineage>
        <taxon>Eukaryota</taxon>
        <taxon>Metazoa</taxon>
        <taxon>Spiralia</taxon>
        <taxon>Lophotrochozoa</taxon>
        <taxon>Platyhelminthes</taxon>
        <taxon>Trematoda</taxon>
        <taxon>Digenea</taxon>
        <taxon>Strigeidida</taxon>
        <taxon>Schistosomatoidea</taxon>
        <taxon>Schistosomatidae</taxon>
        <taxon>Schistosoma</taxon>
    </lineage>
</organism>
<evidence type="ECO:0000256" key="3">
    <source>
        <dbReference type="ARBA" id="ARBA00022833"/>
    </source>
</evidence>
<reference evidence="5 6" key="1">
    <citation type="journal article" date="2019" name="PLoS Pathog.">
        <title>Genome sequence of the bovine parasite Schistosoma bovis Tanzania.</title>
        <authorList>
            <person name="Oey H."/>
            <person name="Zakrzewski M."/>
            <person name="Gobert G."/>
            <person name="Gravermann K."/>
            <person name="Stoye J."/>
            <person name="Jones M."/>
            <person name="Mcmanus D."/>
            <person name="Krause L."/>
        </authorList>
    </citation>
    <scope>NUCLEOTIDE SEQUENCE [LARGE SCALE GENOMIC DNA]</scope>
    <source>
        <strain evidence="5 6">TAN1997</strain>
    </source>
</reference>
<keyword evidence="1" id="KW-0479">Metal-binding</keyword>
<keyword evidence="6" id="KW-1185">Reference proteome</keyword>
<dbReference type="STRING" id="6184.A0A430QJH2"/>
<sequence>MEYFIKYKFKIECIIHDITDYKQHIYSIDSELHERLHIVWLGYFYELYVQPDSLYGIMWIFSPLNDNSQIIKTNLIWSKKIPAKFRFHCSYCNHIWTSKKGYINIFIGHRPLNRIIDQSGYIINIYEFLFSLDQQKCTQCNSNKLISGSTYPHEVIKVLTYIRNYITIKPIYFNTTQYGFQIEFFKNSFTFNQQKSINKETINSQIVSISNGETFKEIFSTKNDQFFDSLQKSSEISKFTKHSKNYPFNEESIKCNHHTLSITEGKSTVQLLKDNNQEVIMNKNTLNNINKNDTDLYLYKEPVSLKCIPKLTELESTTVDDLKQTGNQINKKMSIRGSCYV</sequence>
<keyword evidence="2" id="KW-0863">Zinc-finger</keyword>
<evidence type="ECO:0000256" key="2">
    <source>
        <dbReference type="ARBA" id="ARBA00022771"/>
    </source>
</evidence>
<accession>A0A430QJH2</accession>
<comment type="caution">
    <text evidence="5">The sequence shown here is derived from an EMBL/GenBank/DDBJ whole genome shotgun (WGS) entry which is preliminary data.</text>
</comment>